<evidence type="ECO:0000256" key="1">
    <source>
        <dbReference type="ARBA" id="ARBA00004496"/>
    </source>
</evidence>
<dbReference type="GeneID" id="106463398"/>
<evidence type="ECO:0000256" key="4">
    <source>
        <dbReference type="ARBA" id="ARBA00022679"/>
    </source>
</evidence>
<dbReference type="Proteomes" id="UP000694941">
    <property type="component" value="Unplaced"/>
</dbReference>
<evidence type="ECO:0000256" key="5">
    <source>
        <dbReference type="ARBA" id="ARBA00022777"/>
    </source>
</evidence>
<keyword evidence="5" id="KW-0418">Kinase</keyword>
<proteinExistence type="predicted"/>
<keyword evidence="4" id="KW-0808">Transferase</keyword>
<comment type="subcellular location">
    <subcellularLocation>
        <location evidence="1">Cytoplasm</location>
    </subcellularLocation>
</comment>
<organism evidence="6 7">
    <name type="scientific">Limulus polyphemus</name>
    <name type="common">Atlantic horseshoe crab</name>
    <dbReference type="NCBI Taxonomy" id="6850"/>
    <lineage>
        <taxon>Eukaryota</taxon>
        <taxon>Metazoa</taxon>
        <taxon>Ecdysozoa</taxon>
        <taxon>Arthropoda</taxon>
        <taxon>Chelicerata</taxon>
        <taxon>Merostomata</taxon>
        <taxon>Xiphosura</taxon>
        <taxon>Limulidae</taxon>
        <taxon>Limulus</taxon>
    </lineage>
</organism>
<dbReference type="PANTHER" id="PTHR46392:SF1">
    <property type="entry name" value="DUAL SERINE_THREONINE AND TYROSINE PROTEIN KINASE"/>
    <property type="match status" value="1"/>
</dbReference>
<evidence type="ECO:0000256" key="2">
    <source>
        <dbReference type="ARBA" id="ARBA00022490"/>
    </source>
</evidence>
<sequence>MARKLATEFSKFNNICKHLKQLFKETKQSLREIEDSGYFDNSQLFNVKIPNVDEDFIQNIINQPLGIIILGQNCWAKASVVNELFGQPLLPTFSPGHDNEDECYSWRMVSNVLC</sequence>
<dbReference type="RefSeq" id="XP_013778874.2">
    <property type="nucleotide sequence ID" value="XM_013923420.2"/>
</dbReference>
<keyword evidence="3" id="KW-0723">Serine/threonine-protein kinase</keyword>
<keyword evidence="6" id="KW-1185">Reference proteome</keyword>
<gene>
    <name evidence="7" type="primary">LOC106463398</name>
</gene>
<dbReference type="PANTHER" id="PTHR46392">
    <property type="entry name" value="DUAL SERINE/THREONINE AND TYROSINE PROTEIN KINASE"/>
    <property type="match status" value="1"/>
</dbReference>
<keyword evidence="2" id="KW-0963">Cytoplasm</keyword>
<evidence type="ECO:0000313" key="6">
    <source>
        <dbReference type="Proteomes" id="UP000694941"/>
    </source>
</evidence>
<name>A0ABM1BBW2_LIMPO</name>
<feature type="non-terminal residue" evidence="7">
    <location>
        <position position="114"/>
    </location>
</feature>
<reference evidence="7" key="1">
    <citation type="submission" date="2025-08" db="UniProtKB">
        <authorList>
            <consortium name="RefSeq"/>
        </authorList>
    </citation>
    <scope>IDENTIFICATION</scope>
    <source>
        <tissue evidence="7">Muscle</tissue>
    </source>
</reference>
<accession>A0ABM1BBW2</accession>
<dbReference type="InterPro" id="IPR051302">
    <property type="entry name" value="Dual_SerThr-Tyr_Kinase"/>
</dbReference>
<protein>
    <submittedName>
        <fullName evidence="7">Dual serine/threonine and tyrosine protein kinase-like</fullName>
    </submittedName>
</protein>
<evidence type="ECO:0000256" key="3">
    <source>
        <dbReference type="ARBA" id="ARBA00022527"/>
    </source>
</evidence>
<evidence type="ECO:0000313" key="7">
    <source>
        <dbReference type="RefSeq" id="XP_013778874.2"/>
    </source>
</evidence>